<dbReference type="NCBIfam" id="NF011996">
    <property type="entry name" value="PRK15452.1"/>
    <property type="match status" value="1"/>
</dbReference>
<dbReference type="STRING" id="1860122.A9404_01350"/>
<keyword evidence="1" id="KW-0645">Protease</keyword>
<keyword evidence="2" id="KW-0378">Hydrolase</keyword>
<dbReference type="OrthoDB" id="9807498at2"/>
<dbReference type="EMBL" id="CP016027">
    <property type="protein sequence ID" value="ANJ66198.1"/>
    <property type="molecule type" value="Genomic_DNA"/>
</dbReference>
<evidence type="ECO:0000313" key="5">
    <source>
        <dbReference type="EMBL" id="ANJ66198.1"/>
    </source>
</evidence>
<dbReference type="Pfam" id="PF16325">
    <property type="entry name" value="Peptidase_U32_C"/>
    <property type="match status" value="1"/>
</dbReference>
<dbReference type="PROSITE" id="PS01276">
    <property type="entry name" value="PEPTIDASE_U32"/>
    <property type="match status" value="1"/>
</dbReference>
<dbReference type="InterPro" id="IPR001539">
    <property type="entry name" value="Peptidase_U32"/>
</dbReference>
<organism evidence="5 6">
    <name type="scientific">Halothiobacillus diazotrophicus</name>
    <dbReference type="NCBI Taxonomy" id="1860122"/>
    <lineage>
        <taxon>Bacteria</taxon>
        <taxon>Pseudomonadati</taxon>
        <taxon>Pseudomonadota</taxon>
        <taxon>Gammaproteobacteria</taxon>
        <taxon>Chromatiales</taxon>
        <taxon>Halothiobacillaceae</taxon>
        <taxon>Halothiobacillus</taxon>
    </lineage>
</organism>
<evidence type="ECO:0000259" key="4">
    <source>
        <dbReference type="Pfam" id="PF16325"/>
    </source>
</evidence>
<protein>
    <submittedName>
        <fullName evidence="5">U32 family peptidase</fullName>
    </submittedName>
</protein>
<dbReference type="Pfam" id="PF01136">
    <property type="entry name" value="Peptidase_U32"/>
    <property type="match status" value="1"/>
</dbReference>
<dbReference type="GO" id="GO:0008233">
    <property type="term" value="F:peptidase activity"/>
    <property type="evidence" value="ECO:0007669"/>
    <property type="project" value="UniProtKB-KW"/>
</dbReference>
<evidence type="ECO:0000313" key="6">
    <source>
        <dbReference type="Proteomes" id="UP000078596"/>
    </source>
</evidence>
<dbReference type="RefSeq" id="WP_066097972.1">
    <property type="nucleotide sequence ID" value="NZ_CP016027.1"/>
</dbReference>
<evidence type="ECO:0000256" key="1">
    <source>
        <dbReference type="ARBA" id="ARBA00022670"/>
    </source>
</evidence>
<name>A0A191ZEA2_9GAMM</name>
<dbReference type="KEGG" id="haz:A9404_01350"/>
<keyword evidence="6" id="KW-1185">Reference proteome</keyword>
<feature type="domain" description="Peptidase family U32 C-terminal" evidence="4">
    <location>
        <begin position="385"/>
        <end position="460"/>
    </location>
</feature>
<dbReference type="GO" id="GO:0006508">
    <property type="term" value="P:proteolysis"/>
    <property type="evidence" value="ECO:0007669"/>
    <property type="project" value="UniProtKB-KW"/>
</dbReference>
<dbReference type="PANTHER" id="PTHR30217:SF6">
    <property type="entry name" value="TRNA HYDROXYLATION PROTEIN P"/>
    <property type="match status" value="1"/>
</dbReference>
<proteinExistence type="inferred from homology"/>
<dbReference type="AlphaFoldDB" id="A0A191ZEA2"/>
<accession>A0A191ZEA2</accession>
<dbReference type="InterPro" id="IPR051454">
    <property type="entry name" value="RNA/ubiquinone_mod_enzymes"/>
</dbReference>
<evidence type="ECO:0000256" key="3">
    <source>
        <dbReference type="ARBA" id="ARBA00038374"/>
    </source>
</evidence>
<comment type="similarity">
    <text evidence="3">Belongs to the peptidase U32 family.</text>
</comment>
<dbReference type="Proteomes" id="UP000078596">
    <property type="component" value="Chromosome"/>
</dbReference>
<evidence type="ECO:0000256" key="2">
    <source>
        <dbReference type="ARBA" id="ARBA00022801"/>
    </source>
</evidence>
<gene>
    <name evidence="5" type="ORF">A9404_01350</name>
</gene>
<dbReference type="Gene3D" id="2.40.30.10">
    <property type="entry name" value="Translation factors"/>
    <property type="match status" value="1"/>
</dbReference>
<dbReference type="InterPro" id="IPR032525">
    <property type="entry name" value="Peptidase_U32_C"/>
</dbReference>
<sequence length="475" mass="52988">MKAPELLSPAGTLKSMRYAFAYGADAVYAGLPRYSLRARNNDFLEDNLRIGIDEAHAAGKQFFMAVNISPHNSKLRTFIKDMTPLVEMQPDAFIMADPGLIMMVREQWPDMPIHLSVQANTVNYATVQFWKSVGVSRVILSRELSLDEIAEIRDRCPDMELEVFVHGALCIAYSGRCLLSGYFNHRDPNQGTCTNACRWEYKTHGAEEDISGVVHPDQAEVISMADLNASNKIAGERIEGLDLSGGLAHETFGPTGGARHPLADRVYLLEELNRPGELMPIEEDEHGTYIMNSRDLRAVEHVQALTRIGVDCLKIEGRTKSHYYVARTAQVYRRAIDDAVAGKPFDPELLVELDNLAHRGYTDGFFERHHTKEYQNYIEGVSKNREQQFVGEISGIKGDWAEVEIKNKLQVGDAVTFLLPDGNRVEQVAEMQAMDGSAMIEAPGGGHRVRLRLPAGAAQYGDRLKYGLIAKHLKS</sequence>
<dbReference type="PANTHER" id="PTHR30217">
    <property type="entry name" value="PEPTIDASE U32 FAMILY"/>
    <property type="match status" value="1"/>
</dbReference>
<reference evidence="5 6" key="1">
    <citation type="submission" date="2016-06" db="EMBL/GenBank/DDBJ databases">
        <title>Insight into the functional genes involving in sulfur oxidation in Pearl River water.</title>
        <authorList>
            <person name="Luo J."/>
            <person name="Tan X."/>
            <person name="Lin W."/>
        </authorList>
    </citation>
    <scope>NUCLEOTIDE SEQUENCE [LARGE SCALE GENOMIC DNA]</scope>
    <source>
        <strain evidence="5 6">LS2</strain>
    </source>
</reference>